<evidence type="ECO:0000313" key="2">
    <source>
        <dbReference type="WBParaSite" id="PgB19_g010_t04"/>
    </source>
</evidence>
<proteinExistence type="predicted"/>
<name>A0A914ZVE1_PARUN</name>
<reference evidence="2" key="1">
    <citation type="submission" date="2022-11" db="UniProtKB">
        <authorList>
            <consortium name="WormBaseParasite"/>
        </authorList>
    </citation>
    <scope>IDENTIFICATION</scope>
</reference>
<accession>A0A914ZVE1</accession>
<evidence type="ECO:0000313" key="1">
    <source>
        <dbReference type="Proteomes" id="UP000887569"/>
    </source>
</evidence>
<sequence>MRGAKECDLKPFYLRFVNVSSFSVARLTVRRWFTFTFKFVRIEKVRERCEKDDVQILGFFWILRHCFSSFVHLTQSPYLTTILLADLRAFIRPLRIR</sequence>
<keyword evidence="1" id="KW-1185">Reference proteome</keyword>
<dbReference type="AlphaFoldDB" id="A0A914ZVE1"/>
<dbReference type="Proteomes" id="UP000887569">
    <property type="component" value="Unplaced"/>
</dbReference>
<protein>
    <submittedName>
        <fullName evidence="2">Transthyretin-like family protein</fullName>
    </submittedName>
</protein>
<dbReference type="WBParaSite" id="PgB19_g010_t04">
    <property type="protein sequence ID" value="PgB19_g010_t04"/>
    <property type="gene ID" value="PgB19_g010"/>
</dbReference>
<organism evidence="1 2">
    <name type="scientific">Parascaris univalens</name>
    <name type="common">Nematode worm</name>
    <dbReference type="NCBI Taxonomy" id="6257"/>
    <lineage>
        <taxon>Eukaryota</taxon>
        <taxon>Metazoa</taxon>
        <taxon>Ecdysozoa</taxon>
        <taxon>Nematoda</taxon>
        <taxon>Chromadorea</taxon>
        <taxon>Rhabditida</taxon>
        <taxon>Spirurina</taxon>
        <taxon>Ascaridomorpha</taxon>
        <taxon>Ascaridoidea</taxon>
        <taxon>Ascarididae</taxon>
        <taxon>Parascaris</taxon>
    </lineage>
</organism>